<evidence type="ECO:0000313" key="1">
    <source>
        <dbReference type="EMBL" id="GAI37274.1"/>
    </source>
</evidence>
<sequence>SITAVPGIYLPNLIGTTGIIEYPFRDGGFTSVDMGNNTYISDFV</sequence>
<gene>
    <name evidence="1" type="ORF">S06H3_44147</name>
</gene>
<accession>X1Q215</accession>
<protein>
    <submittedName>
        <fullName evidence="1">Uncharacterized protein</fullName>
    </submittedName>
</protein>
<comment type="caution">
    <text evidence="1">The sequence shown here is derived from an EMBL/GenBank/DDBJ whole genome shotgun (WGS) entry which is preliminary data.</text>
</comment>
<feature type="non-terminal residue" evidence="1">
    <location>
        <position position="1"/>
    </location>
</feature>
<proteinExistence type="predicted"/>
<reference evidence="1" key="1">
    <citation type="journal article" date="2014" name="Front. Microbiol.">
        <title>High frequency of phylogenetically diverse reductive dehalogenase-homologous genes in deep subseafloor sedimentary metagenomes.</title>
        <authorList>
            <person name="Kawai M."/>
            <person name="Futagami T."/>
            <person name="Toyoda A."/>
            <person name="Takaki Y."/>
            <person name="Nishi S."/>
            <person name="Hori S."/>
            <person name="Arai W."/>
            <person name="Tsubouchi T."/>
            <person name="Morono Y."/>
            <person name="Uchiyama I."/>
            <person name="Ito T."/>
            <person name="Fujiyama A."/>
            <person name="Inagaki F."/>
            <person name="Takami H."/>
        </authorList>
    </citation>
    <scope>NUCLEOTIDE SEQUENCE</scope>
    <source>
        <strain evidence="1">Expedition CK06-06</strain>
    </source>
</reference>
<organism evidence="1">
    <name type="scientific">marine sediment metagenome</name>
    <dbReference type="NCBI Taxonomy" id="412755"/>
    <lineage>
        <taxon>unclassified sequences</taxon>
        <taxon>metagenomes</taxon>
        <taxon>ecological metagenomes</taxon>
    </lineage>
</organism>
<dbReference type="EMBL" id="BARV01027439">
    <property type="protein sequence ID" value="GAI37274.1"/>
    <property type="molecule type" value="Genomic_DNA"/>
</dbReference>
<dbReference type="AlphaFoldDB" id="X1Q215"/>
<name>X1Q215_9ZZZZ</name>